<evidence type="ECO:0000313" key="8">
    <source>
        <dbReference type="Proteomes" id="UP000777935"/>
    </source>
</evidence>
<dbReference type="InterPro" id="IPR010432">
    <property type="entry name" value="RDD"/>
</dbReference>
<evidence type="ECO:0000256" key="4">
    <source>
        <dbReference type="ARBA" id="ARBA00023136"/>
    </source>
</evidence>
<sequence>MTYNAPYSGLPDPGYQSEFYDDIPTKRFIAWIIDVVIVVLISIGISILTLGLGFFLFFGIMFIVGFLYRFITLNGKSATLGMRLVAIEMVRSEGTPFDTSTALLHTVGYYISMWFFLLQIVSIVLIIVTARKQSATDHVLGTAALNQKARY</sequence>
<reference evidence="7 8" key="1">
    <citation type="submission" date="2020-06" db="EMBL/GenBank/DDBJ databases">
        <title>Sulfitobacter algicola sp. nov., isolated from green algae.</title>
        <authorList>
            <person name="Wang C."/>
        </authorList>
    </citation>
    <scope>NUCLEOTIDE SEQUENCE [LARGE SCALE GENOMIC DNA]</scope>
    <source>
        <strain evidence="7 8">1151</strain>
    </source>
</reference>
<dbReference type="EMBL" id="JABUFE010000005">
    <property type="protein sequence ID" value="NSX55295.1"/>
    <property type="molecule type" value="Genomic_DNA"/>
</dbReference>
<feature type="transmembrane region" description="Helical" evidence="5">
    <location>
        <begin position="28"/>
        <end position="45"/>
    </location>
</feature>
<dbReference type="RefSeq" id="WP_174138169.1">
    <property type="nucleotide sequence ID" value="NZ_JABUFE010000005.1"/>
</dbReference>
<evidence type="ECO:0000256" key="3">
    <source>
        <dbReference type="ARBA" id="ARBA00022989"/>
    </source>
</evidence>
<name>A0ABX2ISK6_9RHOB</name>
<evidence type="ECO:0000313" key="7">
    <source>
        <dbReference type="EMBL" id="NSX55295.1"/>
    </source>
</evidence>
<evidence type="ECO:0000256" key="2">
    <source>
        <dbReference type="ARBA" id="ARBA00022692"/>
    </source>
</evidence>
<keyword evidence="4 5" id="KW-0472">Membrane</keyword>
<protein>
    <submittedName>
        <fullName evidence="7">RDD family protein</fullName>
    </submittedName>
</protein>
<keyword evidence="8" id="KW-1185">Reference proteome</keyword>
<evidence type="ECO:0000256" key="5">
    <source>
        <dbReference type="SAM" id="Phobius"/>
    </source>
</evidence>
<feature type="domain" description="RDD" evidence="6">
    <location>
        <begin position="25"/>
        <end position="138"/>
    </location>
</feature>
<gene>
    <name evidence="7" type="ORF">HRQ87_10830</name>
</gene>
<evidence type="ECO:0000259" key="6">
    <source>
        <dbReference type="Pfam" id="PF06271"/>
    </source>
</evidence>
<accession>A0ABX2ISK6</accession>
<comment type="caution">
    <text evidence="7">The sequence shown here is derived from an EMBL/GenBank/DDBJ whole genome shotgun (WGS) entry which is preliminary data.</text>
</comment>
<keyword evidence="2 5" id="KW-0812">Transmembrane</keyword>
<dbReference type="Pfam" id="PF06271">
    <property type="entry name" value="RDD"/>
    <property type="match status" value="1"/>
</dbReference>
<evidence type="ECO:0000256" key="1">
    <source>
        <dbReference type="ARBA" id="ARBA00004141"/>
    </source>
</evidence>
<organism evidence="7 8">
    <name type="scientific">Parasulfitobacter algicola</name>
    <dbReference type="NCBI Taxonomy" id="2614809"/>
    <lineage>
        <taxon>Bacteria</taxon>
        <taxon>Pseudomonadati</taxon>
        <taxon>Pseudomonadota</taxon>
        <taxon>Alphaproteobacteria</taxon>
        <taxon>Rhodobacterales</taxon>
        <taxon>Roseobacteraceae</taxon>
        <taxon>Parasulfitobacter</taxon>
    </lineage>
</organism>
<dbReference type="Proteomes" id="UP000777935">
    <property type="component" value="Unassembled WGS sequence"/>
</dbReference>
<feature type="transmembrane region" description="Helical" evidence="5">
    <location>
        <begin position="107"/>
        <end position="128"/>
    </location>
</feature>
<keyword evidence="3 5" id="KW-1133">Transmembrane helix</keyword>
<feature type="transmembrane region" description="Helical" evidence="5">
    <location>
        <begin position="52"/>
        <end position="71"/>
    </location>
</feature>
<comment type="subcellular location">
    <subcellularLocation>
        <location evidence="1">Membrane</location>
        <topology evidence="1">Multi-pass membrane protein</topology>
    </subcellularLocation>
</comment>
<proteinExistence type="predicted"/>